<evidence type="ECO:0000313" key="2">
    <source>
        <dbReference type="Proteomes" id="UP000664632"/>
    </source>
</evidence>
<dbReference type="RefSeq" id="WP_207111345.1">
    <property type="nucleotide sequence ID" value="NZ_JAFLWD010000006.1"/>
</dbReference>
<dbReference type="Proteomes" id="UP000664632">
    <property type="component" value="Unassembled WGS sequence"/>
</dbReference>
<evidence type="ECO:0000313" key="1">
    <source>
        <dbReference type="EMBL" id="MBO0439248.1"/>
    </source>
</evidence>
<sequence>MKKKWIKGVGIFSFFSFVVLGGIIASGRDWQDDYVYFSDKTLRDQVIQTLNDDGMVIENELPTIKQMQNYGMNASTNTDDFEEVNSEFSYELGTSIEGLQYFSNKVTKIRGSESDTRDIRPLLEMDQLEEVELITAFIDDQYEMNQLLVMPKMKKVEISDMNERFRDFAEIEIGDNLAYLRYENSSEYPIQYIDAGSQKFELHSPIRILENEDFSKGTLTYTSSDKNFSVDGQTLSWTKPIGWASFNWKYEYKQDGKDFELKGYITVGVREK</sequence>
<organism evidence="1 2">
    <name type="scientific">Candidatus Enterococcus ikei</name>
    <dbReference type="NCBI Taxonomy" id="2815326"/>
    <lineage>
        <taxon>Bacteria</taxon>
        <taxon>Bacillati</taxon>
        <taxon>Bacillota</taxon>
        <taxon>Bacilli</taxon>
        <taxon>Lactobacillales</taxon>
        <taxon>Enterococcaceae</taxon>
        <taxon>Enterococcus</taxon>
    </lineage>
</organism>
<dbReference type="InterPro" id="IPR032675">
    <property type="entry name" value="LRR_dom_sf"/>
</dbReference>
<dbReference type="EMBL" id="JAFLWD010000006">
    <property type="protein sequence ID" value="MBO0439248.1"/>
    <property type="molecule type" value="Genomic_DNA"/>
</dbReference>
<comment type="caution">
    <text evidence="1">The sequence shown here is derived from an EMBL/GenBank/DDBJ whole genome shotgun (WGS) entry which is preliminary data.</text>
</comment>
<gene>
    <name evidence="1" type="ORF">JZO69_02595</name>
</gene>
<name>A0ABS3GVH1_9ENTE</name>
<accession>A0ABS3GVH1</accession>
<keyword evidence="2" id="KW-1185">Reference proteome</keyword>
<reference evidence="1 2" key="1">
    <citation type="submission" date="2021-03" db="EMBL/GenBank/DDBJ databases">
        <title>Enterococcal diversity collection.</title>
        <authorList>
            <person name="Gilmore M.S."/>
            <person name="Schwartzman J."/>
            <person name="Van Tyne D."/>
            <person name="Martin M."/>
            <person name="Earl A.M."/>
            <person name="Manson A.L."/>
            <person name="Straub T."/>
            <person name="Salamzade R."/>
            <person name="Saavedra J."/>
            <person name="Lebreton F."/>
            <person name="Prichula J."/>
            <person name="Schaufler K."/>
            <person name="Gaca A."/>
            <person name="Sgardioli B."/>
            <person name="Wagenaar J."/>
            <person name="Strong T."/>
        </authorList>
    </citation>
    <scope>NUCLEOTIDE SEQUENCE [LARGE SCALE GENOMIC DNA]</scope>
    <source>
        <strain evidence="1 2">DIV0869a</strain>
    </source>
</reference>
<proteinExistence type="predicted"/>
<protein>
    <submittedName>
        <fullName evidence="1">Uncharacterized protein</fullName>
    </submittedName>
</protein>
<dbReference type="Gene3D" id="3.80.10.10">
    <property type="entry name" value="Ribonuclease Inhibitor"/>
    <property type="match status" value="1"/>
</dbReference>